<evidence type="ECO:0000256" key="1">
    <source>
        <dbReference type="ARBA" id="ARBA00022532"/>
    </source>
</evidence>
<comment type="caution">
    <text evidence="8">The sequence shown here is derived from an EMBL/GenBank/DDBJ whole genome shotgun (WGS) entry which is preliminary data.</text>
</comment>
<dbReference type="PANTHER" id="PTHR43334:SF1">
    <property type="entry name" value="3-HYDROXYPROPIONATE--COA LIGASE [ADP-FORMING]"/>
    <property type="match status" value="1"/>
</dbReference>
<keyword evidence="3 5" id="KW-0547">Nucleotide-binding</keyword>
<dbReference type="InterPro" id="IPR000182">
    <property type="entry name" value="GNAT_dom"/>
</dbReference>
<dbReference type="Gene3D" id="3.40.50.261">
    <property type="entry name" value="Succinyl-CoA synthetase domains"/>
    <property type="match status" value="2"/>
</dbReference>
<feature type="domain" description="N-acetyltransferase" evidence="7">
    <location>
        <begin position="699"/>
        <end position="857"/>
    </location>
</feature>
<dbReference type="Gene3D" id="3.40.630.30">
    <property type="match status" value="1"/>
</dbReference>
<dbReference type="CDD" id="cd04301">
    <property type="entry name" value="NAT_SF"/>
    <property type="match status" value="1"/>
</dbReference>
<name>A0A8J4H8B1_9PROT</name>
<dbReference type="GO" id="GO:0006099">
    <property type="term" value="P:tricarboxylic acid cycle"/>
    <property type="evidence" value="ECO:0007669"/>
    <property type="project" value="UniProtKB-KW"/>
</dbReference>
<evidence type="ECO:0000256" key="2">
    <source>
        <dbReference type="ARBA" id="ARBA00022598"/>
    </source>
</evidence>
<keyword evidence="1" id="KW-0816">Tricarboxylic acid cycle</keyword>
<keyword evidence="4 5" id="KW-0067">ATP-binding</keyword>
<dbReference type="SUPFAM" id="SSF56059">
    <property type="entry name" value="Glutathione synthetase ATP-binding domain-like"/>
    <property type="match status" value="1"/>
</dbReference>
<dbReference type="EMBL" id="DTQM01000014">
    <property type="protein sequence ID" value="HGC41764.1"/>
    <property type="molecule type" value="Genomic_DNA"/>
</dbReference>
<dbReference type="SUPFAM" id="SSF51735">
    <property type="entry name" value="NAD(P)-binding Rossmann-fold domains"/>
    <property type="match status" value="1"/>
</dbReference>
<dbReference type="InterPro" id="IPR051538">
    <property type="entry name" value="Acyl-CoA_Synth/Transferase"/>
</dbReference>
<dbReference type="PROSITE" id="PS50975">
    <property type="entry name" value="ATP_GRASP"/>
    <property type="match status" value="1"/>
</dbReference>
<evidence type="ECO:0000313" key="8">
    <source>
        <dbReference type="EMBL" id="HGC41764.1"/>
    </source>
</evidence>
<dbReference type="Pfam" id="PF13607">
    <property type="entry name" value="Succ_CoA_lig"/>
    <property type="match status" value="1"/>
</dbReference>
<dbReference type="PANTHER" id="PTHR43334">
    <property type="entry name" value="ACETATE--COA LIGASE [ADP-FORMING]"/>
    <property type="match status" value="1"/>
</dbReference>
<proteinExistence type="predicted"/>
<dbReference type="InterPro" id="IPR013815">
    <property type="entry name" value="ATP_grasp_subdomain_1"/>
</dbReference>
<sequence length="858" mass="89943">MVWLRPGARQRFHPERLFRPRAVAVIGAASPAGGQILDNIRQAGFAGALIAVAGNDLAGDESGDLTAAVDLAVIAAPVADAETCLASLAARGVHAAIVTAGGPGFAAAVRRVRGVRVLGPHSFGLAVPGLGLNATRAHLPVPAGRTALISQSASLCRAVLDWAGPNGVGFSHIVGIGGNSDIGFGLTLDWLSRDSATGVILLDIRRLKDPRAFISPARAAARLRPVVAIRAGGRLIDADGMAEAAFAAALRRAGVLSVTRFEDFLAAAETLSRAPPPARETLALLTNAFGPGQMAADEARRLGIALAPVGAELCARLGVEPGAGDAAGPLLLPLAGATRLGEAARLLAAAPEIGGVIAVAAPSGDRADAEIASLVACFPELRRPLLVAAMGETTGAAHRRTLAEAGIAVFATPEQAVHGFHHLIRHRASRAAARELPPSTVVRLLPDRAAARLIFAAARRAGRLSLRQDEALAVLSAYGLPVVPTRVAASPEDAAVAARLLGFPVALKLRRTEKSGAPRVVLDLAEASAVMRAARQMARAAGTGEAAEFLVQRQVGRARELMIAVADDPVFGPTIAFGLGGGTGAIFRADEIDLPPLNLFLARALIARSALAPTLGAFRAWPPADPDAIAEALVRVSQVVVDFPEIATLTIDPLFADRDGIVAGDAGLTLRPAGEQARLAIAPYPAELEGIWQGGGETLLIRPIRPEDAEAHGAFFRRLAPEDVRFRFFSPMRELSPEQMARMTQVDYQREIAFIAVRGANAEGVGETVGVARLAREMDVETSEFAIVVQPDWKGRGLASHLMHRLFDWARRQGMREIIGQVLADNAPMLAFVKHLGFTLHRLDGEDDVIEARLALER</sequence>
<dbReference type="InterPro" id="IPR016102">
    <property type="entry name" value="Succinyl-CoA_synth-like"/>
</dbReference>
<dbReference type="InterPro" id="IPR032875">
    <property type="entry name" value="Succ_CoA_lig_flav_dom"/>
</dbReference>
<organism evidence="8">
    <name type="scientific">Acidicaldus sp</name>
    <dbReference type="NCBI Taxonomy" id="1872105"/>
    <lineage>
        <taxon>Bacteria</taxon>
        <taxon>Pseudomonadati</taxon>
        <taxon>Pseudomonadota</taxon>
        <taxon>Alphaproteobacteria</taxon>
        <taxon>Acetobacterales</taxon>
        <taxon>Acetobacteraceae</taxon>
        <taxon>Acidicaldus</taxon>
    </lineage>
</organism>
<evidence type="ECO:0000259" key="6">
    <source>
        <dbReference type="PROSITE" id="PS50975"/>
    </source>
</evidence>
<protein>
    <submittedName>
        <fullName evidence="8">GNAT family N-acetyltransferase</fullName>
    </submittedName>
</protein>
<dbReference type="InterPro" id="IPR003781">
    <property type="entry name" value="CoA-bd"/>
</dbReference>
<dbReference type="SMART" id="SM00881">
    <property type="entry name" value="CoA_binding"/>
    <property type="match status" value="1"/>
</dbReference>
<evidence type="ECO:0000256" key="5">
    <source>
        <dbReference type="PROSITE-ProRule" id="PRU00409"/>
    </source>
</evidence>
<dbReference type="GO" id="GO:0016747">
    <property type="term" value="F:acyltransferase activity, transferring groups other than amino-acyl groups"/>
    <property type="evidence" value="ECO:0007669"/>
    <property type="project" value="InterPro"/>
</dbReference>
<evidence type="ECO:0000256" key="4">
    <source>
        <dbReference type="ARBA" id="ARBA00022840"/>
    </source>
</evidence>
<reference evidence="8" key="1">
    <citation type="journal article" date="2020" name="mSystems">
        <title>Genome- and Community-Level Interaction Insights into Carbon Utilization and Element Cycling Functions of Hydrothermarchaeota in Hydrothermal Sediment.</title>
        <authorList>
            <person name="Zhou Z."/>
            <person name="Liu Y."/>
            <person name="Xu W."/>
            <person name="Pan J."/>
            <person name="Luo Z.H."/>
            <person name="Li M."/>
        </authorList>
    </citation>
    <scope>NUCLEOTIDE SEQUENCE</scope>
    <source>
        <strain evidence="8">SpSt-997</strain>
    </source>
</reference>
<dbReference type="AlphaFoldDB" id="A0A8J4H8B1"/>
<dbReference type="InterPro" id="IPR011761">
    <property type="entry name" value="ATP-grasp"/>
</dbReference>
<dbReference type="InterPro" id="IPR036291">
    <property type="entry name" value="NAD(P)-bd_dom_sf"/>
</dbReference>
<dbReference type="SUPFAM" id="SSF52210">
    <property type="entry name" value="Succinyl-CoA synthetase domains"/>
    <property type="match status" value="2"/>
</dbReference>
<dbReference type="PROSITE" id="PS51186">
    <property type="entry name" value="GNAT"/>
    <property type="match status" value="1"/>
</dbReference>
<dbReference type="Gene3D" id="3.30.1490.20">
    <property type="entry name" value="ATP-grasp fold, A domain"/>
    <property type="match status" value="1"/>
</dbReference>
<gene>
    <name evidence="8" type="ORF">ENY07_00840</name>
</gene>
<dbReference type="GO" id="GO:0046872">
    <property type="term" value="F:metal ion binding"/>
    <property type="evidence" value="ECO:0007669"/>
    <property type="project" value="InterPro"/>
</dbReference>
<dbReference type="InterPro" id="IPR016181">
    <property type="entry name" value="Acyl_CoA_acyltransferase"/>
</dbReference>
<dbReference type="GO" id="GO:0005524">
    <property type="term" value="F:ATP binding"/>
    <property type="evidence" value="ECO:0007669"/>
    <property type="project" value="UniProtKB-UniRule"/>
</dbReference>
<accession>A0A8J4H8B1</accession>
<dbReference type="Gene3D" id="3.40.50.720">
    <property type="entry name" value="NAD(P)-binding Rossmann-like Domain"/>
    <property type="match status" value="1"/>
</dbReference>
<dbReference type="SUPFAM" id="SSF55729">
    <property type="entry name" value="Acyl-CoA N-acyltransferases (Nat)"/>
    <property type="match status" value="1"/>
</dbReference>
<dbReference type="Pfam" id="PF13549">
    <property type="entry name" value="ATP-grasp_5"/>
    <property type="match status" value="1"/>
</dbReference>
<keyword evidence="2" id="KW-0436">Ligase</keyword>
<dbReference type="GO" id="GO:0016874">
    <property type="term" value="F:ligase activity"/>
    <property type="evidence" value="ECO:0007669"/>
    <property type="project" value="UniProtKB-KW"/>
</dbReference>
<evidence type="ECO:0000259" key="7">
    <source>
        <dbReference type="PROSITE" id="PS51186"/>
    </source>
</evidence>
<feature type="domain" description="ATP-grasp" evidence="6">
    <location>
        <begin position="472"/>
        <end position="508"/>
    </location>
</feature>
<dbReference type="Pfam" id="PF00583">
    <property type="entry name" value="Acetyltransf_1"/>
    <property type="match status" value="1"/>
</dbReference>
<evidence type="ECO:0000256" key="3">
    <source>
        <dbReference type="ARBA" id="ARBA00022741"/>
    </source>
</evidence>
<dbReference type="Gene3D" id="3.30.470.20">
    <property type="entry name" value="ATP-grasp fold, B domain"/>
    <property type="match status" value="1"/>
</dbReference>